<feature type="region of interest" description="Disordered" evidence="2">
    <location>
        <begin position="1"/>
        <end position="38"/>
    </location>
</feature>
<dbReference type="GO" id="GO:0006355">
    <property type="term" value="P:regulation of DNA-templated transcription"/>
    <property type="evidence" value="ECO:0007669"/>
    <property type="project" value="TreeGrafter"/>
</dbReference>
<dbReference type="GO" id="GO:0005634">
    <property type="term" value="C:nucleus"/>
    <property type="evidence" value="ECO:0007669"/>
    <property type="project" value="TreeGrafter"/>
</dbReference>
<keyword evidence="1" id="KW-0694">RNA-binding</keyword>
<dbReference type="EMBL" id="QKYT01000006">
    <property type="protein sequence ID" value="RIA99241.1"/>
    <property type="molecule type" value="Genomic_DNA"/>
</dbReference>
<evidence type="ECO:0000259" key="3">
    <source>
        <dbReference type="SMART" id="SM00322"/>
    </source>
</evidence>
<protein>
    <submittedName>
        <fullName evidence="4">AKAP7 2'5' RNA ligase-like domain-containing protein</fullName>
    </submittedName>
</protein>
<comment type="caution">
    <text evidence="4">The sequence shown here is derived from an EMBL/GenBank/DDBJ whole genome shotgun (WGS) entry which is preliminary data.</text>
</comment>
<dbReference type="Proteomes" id="UP000265703">
    <property type="component" value="Unassembled WGS sequence"/>
</dbReference>
<proteinExistence type="predicted"/>
<dbReference type="CDD" id="cd00105">
    <property type="entry name" value="KH-I"/>
    <property type="match status" value="1"/>
</dbReference>
<sequence length="329" mass="37119">MAKKRIEDIVESQNNTGNEKSVNNNTKIENNKKEPVESIRESIKDDKDVHEGYITHTLNVPQRLHGLIIGKGGYTVKQIRAETKTKITTRSDENLVIISGTKDGVEMAKKRIEDIINSSIFKLPPTHFISLPLTATRLQSKVETFKSDVLKLNLQDVNKSIFINSLSLHITMGVLNLYRKEDIEGAVKLLKSLSTEINELIGTRSLVSTLTGLAVMEDDPVRTHVLYAKVEEPEGQNTLKKLGEYLIEKFAEAGYLKKENRPLKLHVTLIKTKEEEHHKHRPFFNAVPILNKFSGINFETIKLDSIHISKIGVVDKNGRHHIEGGIKLP</sequence>
<evidence type="ECO:0000256" key="1">
    <source>
        <dbReference type="PROSITE-ProRule" id="PRU00117"/>
    </source>
</evidence>
<dbReference type="Gene3D" id="3.30.1370.10">
    <property type="entry name" value="K Homology domain, type 1"/>
    <property type="match status" value="1"/>
</dbReference>
<dbReference type="PANTHER" id="PTHR13360">
    <property type="entry name" value="ACTIVATING SIGNAL COINTEGRATOR 1 COMPLEX SUBUNIT 1"/>
    <property type="match status" value="1"/>
</dbReference>
<evidence type="ECO:0000313" key="4">
    <source>
        <dbReference type="EMBL" id="RIA99241.1"/>
    </source>
</evidence>
<dbReference type="GO" id="GO:0016874">
    <property type="term" value="F:ligase activity"/>
    <property type="evidence" value="ECO:0007669"/>
    <property type="project" value="UniProtKB-KW"/>
</dbReference>
<dbReference type="GO" id="GO:0006307">
    <property type="term" value="P:DNA alkylation repair"/>
    <property type="evidence" value="ECO:0007669"/>
    <property type="project" value="InterPro"/>
</dbReference>
<dbReference type="Pfam" id="PF00013">
    <property type="entry name" value="KH_1"/>
    <property type="match status" value="1"/>
</dbReference>
<dbReference type="AlphaFoldDB" id="A0A397TVP3"/>
<dbReference type="PROSITE" id="PS50084">
    <property type="entry name" value="KH_TYPE_1"/>
    <property type="match status" value="1"/>
</dbReference>
<dbReference type="GO" id="GO:0003723">
    <property type="term" value="F:RNA binding"/>
    <property type="evidence" value="ECO:0007669"/>
    <property type="project" value="UniProtKB-UniRule"/>
</dbReference>
<accession>A0A397TVP3</accession>
<feature type="compositionally biased region" description="Basic and acidic residues" evidence="2">
    <location>
        <begin position="29"/>
        <end position="38"/>
    </location>
</feature>
<dbReference type="STRING" id="658196.A0A397TVP3"/>
<feature type="domain" description="K Homology" evidence="3">
    <location>
        <begin position="52"/>
        <end position="117"/>
    </location>
</feature>
<dbReference type="PANTHER" id="PTHR13360:SF1">
    <property type="entry name" value="ACTIVATING SIGNAL COINTEGRATOR 1 COMPLEX SUBUNIT 1"/>
    <property type="match status" value="1"/>
</dbReference>
<reference evidence="4 5" key="1">
    <citation type="submission" date="2018-06" db="EMBL/GenBank/DDBJ databases">
        <title>Comparative genomics reveals the genomic features of Rhizophagus irregularis, R. cerebriforme, R. diaphanum and Gigaspora rosea, and their symbiotic lifestyle signature.</title>
        <authorList>
            <person name="Morin E."/>
            <person name="San Clemente H."/>
            <person name="Chen E.C.H."/>
            <person name="De La Providencia I."/>
            <person name="Hainaut M."/>
            <person name="Kuo A."/>
            <person name="Kohler A."/>
            <person name="Murat C."/>
            <person name="Tang N."/>
            <person name="Roy S."/>
            <person name="Loubradou J."/>
            <person name="Henrissat B."/>
            <person name="Grigoriev I.V."/>
            <person name="Corradi N."/>
            <person name="Roux C."/>
            <person name="Martin F.M."/>
        </authorList>
    </citation>
    <scope>NUCLEOTIDE SEQUENCE [LARGE SCALE GENOMIC DNA]</scope>
    <source>
        <strain evidence="4 5">DAOM 227022</strain>
    </source>
</reference>
<dbReference type="SUPFAM" id="SSF55144">
    <property type="entry name" value="LigT-like"/>
    <property type="match status" value="1"/>
</dbReference>
<dbReference type="InterPro" id="IPR009097">
    <property type="entry name" value="Cyclic_Pdiesterase"/>
</dbReference>
<keyword evidence="4" id="KW-0436">Ligase</keyword>
<keyword evidence="5" id="KW-1185">Reference proteome</keyword>
<dbReference type="InterPro" id="IPR036612">
    <property type="entry name" value="KH_dom_type_1_sf"/>
</dbReference>
<dbReference type="OrthoDB" id="277832at2759"/>
<dbReference type="Gene3D" id="3.90.1140.10">
    <property type="entry name" value="Cyclic phosphodiesterase"/>
    <property type="match status" value="1"/>
</dbReference>
<gene>
    <name evidence="4" type="ORF">C1645_747691</name>
</gene>
<dbReference type="InterPro" id="IPR004088">
    <property type="entry name" value="KH_dom_type_1"/>
</dbReference>
<evidence type="ECO:0000256" key="2">
    <source>
        <dbReference type="SAM" id="MobiDB-lite"/>
    </source>
</evidence>
<name>A0A397TVP3_9GLOM</name>
<dbReference type="InterPro" id="IPR004087">
    <property type="entry name" value="KH_dom"/>
</dbReference>
<dbReference type="Pfam" id="PF10469">
    <property type="entry name" value="AKAP7_NLS"/>
    <property type="match status" value="1"/>
</dbReference>
<evidence type="ECO:0000313" key="5">
    <source>
        <dbReference type="Proteomes" id="UP000265703"/>
    </source>
</evidence>
<dbReference type="InterPro" id="IPR019510">
    <property type="entry name" value="AKAP7-like_phosphoesterase"/>
</dbReference>
<dbReference type="SUPFAM" id="SSF54791">
    <property type="entry name" value="Eukaryotic type KH-domain (KH-domain type I)"/>
    <property type="match status" value="1"/>
</dbReference>
<dbReference type="SMART" id="SM00322">
    <property type="entry name" value="KH"/>
    <property type="match status" value="1"/>
</dbReference>
<dbReference type="InterPro" id="IPR009210">
    <property type="entry name" value="ASCC1"/>
</dbReference>
<organism evidence="4 5">
    <name type="scientific">Glomus cerebriforme</name>
    <dbReference type="NCBI Taxonomy" id="658196"/>
    <lineage>
        <taxon>Eukaryota</taxon>
        <taxon>Fungi</taxon>
        <taxon>Fungi incertae sedis</taxon>
        <taxon>Mucoromycota</taxon>
        <taxon>Glomeromycotina</taxon>
        <taxon>Glomeromycetes</taxon>
        <taxon>Glomerales</taxon>
        <taxon>Glomeraceae</taxon>
        <taxon>Glomus</taxon>
    </lineage>
</organism>